<proteinExistence type="predicted"/>
<sequence length="83" mass="10026">MNLKNQLKIYSTYEEKEIYIIDLEQFRDLQWSLSNATNNINQTVKATNTTGVIYKKDIDYMREKIEKISKELWDVHSLLLRRE</sequence>
<accession>A0ABW9MDT0</accession>
<evidence type="ECO:0000313" key="2">
    <source>
        <dbReference type="Proteomes" id="UP001637994"/>
    </source>
</evidence>
<dbReference type="EMBL" id="JBGMEF010000013">
    <property type="protein sequence ID" value="MFO3666651.1"/>
    <property type="molecule type" value="Genomic_DNA"/>
</dbReference>
<dbReference type="GeneID" id="71203920"/>
<comment type="caution">
    <text evidence="1">The sequence shown here is derived from an EMBL/GenBank/DDBJ whole genome shotgun (WGS) entry which is preliminary data.</text>
</comment>
<gene>
    <name evidence="1" type="ORF">ACCQ42_02540</name>
</gene>
<reference evidence="1 2" key="1">
    <citation type="journal article" date="2025" name="Anaerobe">
        <title>Description of Anaerococcus kampingiae sp. nov., Anaerococcus groningensis sp. nov., Anaerococcus martiniensis sp. nov., and Anaerococcus cruorum sp. nov., isolated from human clinical specimens.</title>
        <authorList>
            <person name="Boiten K.E."/>
            <person name="Meijer J."/>
            <person name="van Wezel E.M."/>
            <person name="Veloo A.C.M."/>
        </authorList>
    </citation>
    <scope>NUCLEOTIDE SEQUENCE [LARGE SCALE GENOMIC DNA]</scope>
    <source>
        <strain evidence="1 2">ENR0874</strain>
    </source>
</reference>
<dbReference type="Proteomes" id="UP001637994">
    <property type="component" value="Unassembled WGS sequence"/>
</dbReference>
<dbReference type="RefSeq" id="WP_072071454.1">
    <property type="nucleotide sequence ID" value="NZ_JBGMEF010000013.1"/>
</dbReference>
<name>A0ABW9MDT0_9FIRM</name>
<organism evidence="1 2">
    <name type="scientific">Anaerococcus kampingae</name>
    <dbReference type="NCBI Taxonomy" id="3115614"/>
    <lineage>
        <taxon>Bacteria</taxon>
        <taxon>Bacillati</taxon>
        <taxon>Bacillota</taxon>
        <taxon>Tissierellia</taxon>
        <taxon>Tissierellales</taxon>
        <taxon>Peptoniphilaceae</taxon>
        <taxon>Anaerococcus</taxon>
    </lineage>
</organism>
<keyword evidence="2" id="KW-1185">Reference proteome</keyword>
<protein>
    <submittedName>
        <fullName evidence="1">Mobilization protein</fullName>
    </submittedName>
</protein>
<evidence type="ECO:0000313" key="1">
    <source>
        <dbReference type="EMBL" id="MFO3666651.1"/>
    </source>
</evidence>